<keyword evidence="9" id="KW-1185">Reference proteome</keyword>
<name>A0ABT4E196_9BACL</name>
<comment type="similarity">
    <text evidence="2">Belongs to the NlpA lipoprotein family.</text>
</comment>
<keyword evidence="3 7" id="KW-0732">Signal</keyword>
<evidence type="ECO:0000256" key="3">
    <source>
        <dbReference type="ARBA" id="ARBA00022729"/>
    </source>
</evidence>
<organism evidence="8 9">
    <name type="scientific">Paenibacillus apiarius</name>
    <dbReference type="NCBI Taxonomy" id="46240"/>
    <lineage>
        <taxon>Bacteria</taxon>
        <taxon>Bacillati</taxon>
        <taxon>Bacillota</taxon>
        <taxon>Bacilli</taxon>
        <taxon>Bacillales</taxon>
        <taxon>Paenibacillaceae</taxon>
        <taxon>Paenibacillus</taxon>
    </lineage>
</organism>
<comment type="subcellular location">
    <subcellularLocation>
        <location evidence="1">Membrane</location>
        <topology evidence="1">Lipid-anchor</topology>
    </subcellularLocation>
</comment>
<evidence type="ECO:0000313" key="9">
    <source>
        <dbReference type="Proteomes" id="UP001207626"/>
    </source>
</evidence>
<feature type="signal peptide" evidence="7">
    <location>
        <begin position="1"/>
        <end position="21"/>
    </location>
</feature>
<evidence type="ECO:0000256" key="2">
    <source>
        <dbReference type="ARBA" id="ARBA00008973"/>
    </source>
</evidence>
<dbReference type="EMBL" id="JAMDLW010000066">
    <property type="protein sequence ID" value="MCY9523390.1"/>
    <property type="molecule type" value="Genomic_DNA"/>
</dbReference>
<accession>A0ABT4E196</accession>
<dbReference type="SUPFAM" id="SSF53850">
    <property type="entry name" value="Periplasmic binding protein-like II"/>
    <property type="match status" value="1"/>
</dbReference>
<dbReference type="RefSeq" id="WP_087432048.1">
    <property type="nucleotide sequence ID" value="NZ_JAMDLV010000027.1"/>
</dbReference>
<dbReference type="PANTHER" id="PTHR30429">
    <property type="entry name" value="D-METHIONINE-BINDING LIPOPROTEIN METQ"/>
    <property type="match status" value="1"/>
</dbReference>
<protein>
    <submittedName>
        <fullName evidence="8">MetQ/NlpA family ABC transporter substrate-binding protein</fullName>
    </submittedName>
</protein>
<evidence type="ECO:0000256" key="6">
    <source>
        <dbReference type="ARBA" id="ARBA00023288"/>
    </source>
</evidence>
<comment type="caution">
    <text evidence="8">The sequence shown here is derived from an EMBL/GenBank/DDBJ whole genome shotgun (WGS) entry which is preliminary data.</text>
</comment>
<evidence type="ECO:0000256" key="7">
    <source>
        <dbReference type="SAM" id="SignalP"/>
    </source>
</evidence>
<sequence>MKKGFKVLMTGVLAVSVLALAACGNPNEQASDSDKKTLRVAVSAGPYNELFDAAVKPILEKQGYTIKGVNFSNMLQAEVAITENAIDFNVSQHTAYVNAFNKEKNAQLVPIVHIPTVPAGIFSNRFTSIQDVKPGAKIAIPQDPSNAARAFALLQKAGWIKLKEGIDPTLATKNDVIENKQNLDITMMDSSQIPRAMDDIDFAVLPGSIVYAASIDASKSLLAEDVVADLELNVVVNKGNETSQWAKDIVAAYKSDEFKQYMNEHNKDNYWFIPDELK</sequence>
<evidence type="ECO:0000313" key="8">
    <source>
        <dbReference type="EMBL" id="MCY9523390.1"/>
    </source>
</evidence>
<feature type="chain" id="PRO_5046669162" evidence="7">
    <location>
        <begin position="22"/>
        <end position="278"/>
    </location>
</feature>
<evidence type="ECO:0000256" key="4">
    <source>
        <dbReference type="ARBA" id="ARBA00023136"/>
    </source>
</evidence>
<dbReference type="Proteomes" id="UP001207626">
    <property type="component" value="Unassembled WGS sequence"/>
</dbReference>
<evidence type="ECO:0000256" key="5">
    <source>
        <dbReference type="ARBA" id="ARBA00023139"/>
    </source>
</evidence>
<dbReference type="Pfam" id="PF03180">
    <property type="entry name" value="Lipoprotein_9"/>
    <property type="match status" value="1"/>
</dbReference>
<proteinExistence type="inferred from homology"/>
<dbReference type="PANTHER" id="PTHR30429:SF0">
    <property type="entry name" value="METHIONINE-BINDING LIPOPROTEIN METQ"/>
    <property type="match status" value="1"/>
</dbReference>
<reference evidence="8 9" key="1">
    <citation type="submission" date="2022-05" db="EMBL/GenBank/DDBJ databases">
        <title>Genome Sequencing of Bee-Associated Microbes.</title>
        <authorList>
            <person name="Dunlap C."/>
        </authorList>
    </citation>
    <scope>NUCLEOTIDE SEQUENCE [LARGE SCALE GENOMIC DNA]</scope>
    <source>
        <strain evidence="8 9">NRRL NRS-1438</strain>
    </source>
</reference>
<keyword evidence="5" id="KW-0564">Palmitate</keyword>
<gene>
    <name evidence="8" type="ORF">M5X09_27705</name>
</gene>
<evidence type="ECO:0000256" key="1">
    <source>
        <dbReference type="ARBA" id="ARBA00004635"/>
    </source>
</evidence>
<dbReference type="InterPro" id="IPR004872">
    <property type="entry name" value="Lipoprotein_NlpA"/>
</dbReference>
<keyword evidence="4" id="KW-0472">Membrane</keyword>
<keyword evidence="6" id="KW-0449">Lipoprotein</keyword>
<dbReference type="PROSITE" id="PS51257">
    <property type="entry name" value="PROKAR_LIPOPROTEIN"/>
    <property type="match status" value="1"/>
</dbReference>
<dbReference type="Gene3D" id="3.40.190.10">
    <property type="entry name" value="Periplasmic binding protein-like II"/>
    <property type="match status" value="2"/>
</dbReference>